<feature type="region of interest" description="Disordered" evidence="1">
    <location>
        <begin position="47"/>
        <end position="68"/>
    </location>
</feature>
<feature type="compositionally biased region" description="Polar residues" evidence="1">
    <location>
        <begin position="371"/>
        <end position="385"/>
    </location>
</feature>
<comment type="caution">
    <text evidence="2">The sequence shown here is derived from an EMBL/GenBank/DDBJ whole genome shotgun (WGS) entry which is preliminary data.</text>
</comment>
<evidence type="ECO:0000256" key="1">
    <source>
        <dbReference type="SAM" id="MobiDB-lite"/>
    </source>
</evidence>
<proteinExistence type="predicted"/>
<gene>
    <name evidence="2" type="ORF">TRAPUB_1972</name>
</gene>
<protein>
    <submittedName>
        <fullName evidence="2">Uncharacterized protein</fullName>
    </submittedName>
</protein>
<reference evidence="2 3" key="1">
    <citation type="submission" date="2016-10" db="EMBL/GenBank/DDBJ databases">
        <title>Genome sequence of the basidiomycete white-rot fungus Trametes pubescens.</title>
        <authorList>
            <person name="Makela M.R."/>
            <person name="Granchi Z."/>
            <person name="Peng M."/>
            <person name="De Vries R.P."/>
            <person name="Grigoriev I."/>
            <person name="Riley R."/>
            <person name="Hilden K."/>
        </authorList>
    </citation>
    <scope>NUCLEOTIDE SEQUENCE [LARGE SCALE GENOMIC DNA]</scope>
    <source>
        <strain evidence="2 3">FBCC735</strain>
    </source>
</reference>
<feature type="compositionally biased region" description="Polar residues" evidence="1">
    <location>
        <begin position="48"/>
        <end position="58"/>
    </location>
</feature>
<dbReference type="OrthoDB" id="2756768at2759"/>
<name>A0A1M2VHU5_TRAPU</name>
<keyword evidence="3" id="KW-1185">Reference proteome</keyword>
<dbReference type="AlphaFoldDB" id="A0A1M2VHU5"/>
<evidence type="ECO:0000313" key="2">
    <source>
        <dbReference type="EMBL" id="OJT07157.1"/>
    </source>
</evidence>
<feature type="compositionally biased region" description="Polar residues" evidence="1">
    <location>
        <begin position="335"/>
        <end position="357"/>
    </location>
</feature>
<dbReference type="OMA" id="FPFMNAY"/>
<dbReference type="EMBL" id="MNAD01001215">
    <property type="protein sequence ID" value="OJT07157.1"/>
    <property type="molecule type" value="Genomic_DNA"/>
</dbReference>
<accession>A0A1M2VHU5</accession>
<feature type="region of interest" description="Disordered" evidence="1">
    <location>
        <begin position="328"/>
        <end position="394"/>
    </location>
</feature>
<dbReference type="Proteomes" id="UP000184267">
    <property type="component" value="Unassembled WGS sequence"/>
</dbReference>
<feature type="region of interest" description="Disordered" evidence="1">
    <location>
        <begin position="258"/>
        <end position="293"/>
    </location>
</feature>
<evidence type="ECO:0000313" key="3">
    <source>
        <dbReference type="Proteomes" id="UP000184267"/>
    </source>
</evidence>
<sequence length="472" mass="52221">MWSSKYTDSASGFRSTAVLYGHADLAIATAGKSEDLKCNQEERRYSVLPSSVESTENGPSPPTIGGHVPVAPDEGVSVPANRRPTPAHNLHADSWLDFVPPTPSYPPLPSHEPLFCPEMAQLDGDPPNPVEHWQDRPGEIPKPARISHYLGADMTPGNLAHQMALARTGRDLRLFCKVVARIATLNEEVEKEFHMKYVTEKCPGLRKIVDIVTREFPFMNAYENVWPIIAIVREHRHRKKYTTNGLIHWEGQAPALVEGENRRVQTASMSPRRDDSRGATGSGGIVDSSRDAGPSDLHYSVRYMFSLRHRPPVSQEYHPCQFQHIQRHHEPDAQVQVQPSSGSTNPGDRISTTQMCRTSGLGLRPAPVESSARSLTATGPLQSRQDAPGRTDKRGPVFDFLGALSPEQTSLLSVFVSKGIVDGAALDGFAEFPSKRRKLLLNSWLREETITELQFEVLNEAFESMGAEARMG</sequence>
<organism evidence="2 3">
    <name type="scientific">Trametes pubescens</name>
    <name type="common">White-rot fungus</name>
    <dbReference type="NCBI Taxonomy" id="154538"/>
    <lineage>
        <taxon>Eukaryota</taxon>
        <taxon>Fungi</taxon>
        <taxon>Dikarya</taxon>
        <taxon>Basidiomycota</taxon>
        <taxon>Agaricomycotina</taxon>
        <taxon>Agaricomycetes</taxon>
        <taxon>Polyporales</taxon>
        <taxon>Polyporaceae</taxon>
        <taxon>Trametes</taxon>
    </lineage>
</organism>